<feature type="region of interest" description="Disordered" evidence="1">
    <location>
        <begin position="1"/>
        <end position="36"/>
    </location>
</feature>
<sequence>MCETFTKTKKDLQQKLEWKKRSRGSRREYGTGTDATPMCRVQSLRNDHSYKNAPSLSVGRLLVRLEELHVIMTLCMPSVKTKTWHSLNKPERLQASEPSYEKVSKPS</sequence>
<dbReference type="Proteomes" id="UP000054565">
    <property type="component" value="Unassembled WGS sequence"/>
</dbReference>
<evidence type="ECO:0000313" key="2">
    <source>
        <dbReference type="EMBL" id="KMP03437.1"/>
    </source>
</evidence>
<evidence type="ECO:0000313" key="3">
    <source>
        <dbReference type="Proteomes" id="UP000054565"/>
    </source>
</evidence>
<organism evidence="2 3">
    <name type="scientific">Coccidioides immitis RMSCC 2394</name>
    <dbReference type="NCBI Taxonomy" id="404692"/>
    <lineage>
        <taxon>Eukaryota</taxon>
        <taxon>Fungi</taxon>
        <taxon>Dikarya</taxon>
        <taxon>Ascomycota</taxon>
        <taxon>Pezizomycotina</taxon>
        <taxon>Eurotiomycetes</taxon>
        <taxon>Eurotiomycetidae</taxon>
        <taxon>Onygenales</taxon>
        <taxon>Onygenaceae</taxon>
        <taxon>Coccidioides</taxon>
    </lineage>
</organism>
<name>A0A0J7B0X1_COCIT</name>
<dbReference type="AlphaFoldDB" id="A0A0J7B0X1"/>
<accession>A0A0J7B0X1</accession>
<protein>
    <submittedName>
        <fullName evidence="2">Uncharacterized protein</fullName>
    </submittedName>
</protein>
<reference evidence="3" key="1">
    <citation type="journal article" date="2010" name="Genome Res.">
        <title>Population genomic sequencing of Coccidioides fungi reveals recent hybridization and transposon control.</title>
        <authorList>
            <person name="Neafsey D.E."/>
            <person name="Barker B.M."/>
            <person name="Sharpton T.J."/>
            <person name="Stajich J.E."/>
            <person name="Park D.J."/>
            <person name="Whiston E."/>
            <person name="Hung C.-Y."/>
            <person name="McMahan C."/>
            <person name="White J."/>
            <person name="Sykes S."/>
            <person name="Heiman D."/>
            <person name="Young S."/>
            <person name="Zeng Q."/>
            <person name="Abouelleil A."/>
            <person name="Aftuck L."/>
            <person name="Bessette D."/>
            <person name="Brown A."/>
            <person name="FitzGerald M."/>
            <person name="Lui A."/>
            <person name="Macdonald J.P."/>
            <person name="Priest M."/>
            <person name="Orbach M.J."/>
            <person name="Galgiani J.N."/>
            <person name="Kirkland T.N."/>
            <person name="Cole G.T."/>
            <person name="Birren B.W."/>
            <person name="Henn M.R."/>
            <person name="Taylor J.W."/>
            <person name="Rounsley S.D."/>
        </authorList>
    </citation>
    <scope>NUCLEOTIDE SEQUENCE [LARGE SCALE GENOMIC DNA]</scope>
    <source>
        <strain evidence="3">RMSCC 2394</strain>
    </source>
</reference>
<evidence type="ECO:0000256" key="1">
    <source>
        <dbReference type="SAM" id="MobiDB-lite"/>
    </source>
</evidence>
<proteinExistence type="predicted"/>
<feature type="compositionally biased region" description="Basic and acidic residues" evidence="1">
    <location>
        <begin position="1"/>
        <end position="29"/>
    </location>
</feature>
<gene>
    <name evidence="2" type="ORF">CIRG_03129</name>
</gene>
<dbReference type="EMBL" id="DS028094">
    <property type="protein sequence ID" value="KMP03437.1"/>
    <property type="molecule type" value="Genomic_DNA"/>
</dbReference>